<evidence type="ECO:0000313" key="2">
    <source>
        <dbReference type="EMBL" id="SFI14353.1"/>
    </source>
</evidence>
<feature type="signal peptide" evidence="1">
    <location>
        <begin position="1"/>
        <end position="22"/>
    </location>
</feature>
<dbReference type="EMBL" id="FOPY01000021">
    <property type="protein sequence ID" value="SFI14353.1"/>
    <property type="molecule type" value="Genomic_DNA"/>
</dbReference>
<accession>A0A1I3FSZ5</accession>
<dbReference type="Proteomes" id="UP000199040">
    <property type="component" value="Unassembled WGS sequence"/>
</dbReference>
<keyword evidence="3" id="KW-1185">Reference proteome</keyword>
<dbReference type="STRING" id="442341.SAMN04487959_1218"/>
<protein>
    <recommendedName>
        <fullName evidence="4">Lipoprotein</fullName>
    </recommendedName>
</protein>
<evidence type="ECO:0000313" key="3">
    <source>
        <dbReference type="Proteomes" id="UP000199040"/>
    </source>
</evidence>
<reference evidence="2 3" key="1">
    <citation type="submission" date="2016-10" db="EMBL/GenBank/DDBJ databases">
        <authorList>
            <person name="de Groot N.N."/>
        </authorList>
    </citation>
    <scope>NUCLEOTIDE SEQUENCE [LARGE SCALE GENOMIC DNA]</scope>
    <source>
        <strain evidence="2 3">CGMCC 1.6848</strain>
    </source>
</reference>
<dbReference type="AlphaFoldDB" id="A0A1I3FSZ5"/>
<name>A0A1I3FSZ5_9GAMM</name>
<proteinExistence type="predicted"/>
<gene>
    <name evidence="2" type="ORF">SAMN04487959_1218</name>
</gene>
<evidence type="ECO:0008006" key="4">
    <source>
        <dbReference type="Google" id="ProtNLM"/>
    </source>
</evidence>
<feature type="chain" id="PRO_5011509960" description="Lipoprotein" evidence="1">
    <location>
        <begin position="23"/>
        <end position="93"/>
    </location>
</feature>
<sequence>MNKRLYTALIVAAMTGCASYHAHDEADSIQLARRACPTGNMSLSTTMFPSWEYASLRMATLTTSSDFSIRSASTPATSPLRFRHRAARLACEE</sequence>
<dbReference type="PROSITE" id="PS51257">
    <property type="entry name" value="PROKAR_LIPOPROTEIN"/>
    <property type="match status" value="1"/>
</dbReference>
<keyword evidence="1" id="KW-0732">Signal</keyword>
<evidence type="ECO:0000256" key="1">
    <source>
        <dbReference type="SAM" id="SignalP"/>
    </source>
</evidence>
<organism evidence="2 3">
    <name type="scientific">Modicisalibacter xianhensis</name>
    <dbReference type="NCBI Taxonomy" id="442341"/>
    <lineage>
        <taxon>Bacteria</taxon>
        <taxon>Pseudomonadati</taxon>
        <taxon>Pseudomonadota</taxon>
        <taxon>Gammaproteobacteria</taxon>
        <taxon>Oceanospirillales</taxon>
        <taxon>Halomonadaceae</taxon>
        <taxon>Modicisalibacter</taxon>
    </lineage>
</organism>
<dbReference type="RefSeq" id="WP_092849981.1">
    <property type="nucleotide sequence ID" value="NZ_FOPY01000021.1"/>
</dbReference>